<dbReference type="RefSeq" id="WP_102842981.1">
    <property type="nucleotide sequence ID" value="NZ_PDZR01000005.1"/>
</dbReference>
<keyword evidence="2" id="KW-0732">Signal</keyword>
<sequence length="142" mass="14964">MKRLATIAFAALIGAFGLAGSTAARAESIADCEKIQAADAYNQCLARFGPTPRSHISSAKDFGGDGDPSATADVKDPDTAESVAPRQSRHASRGRSHAHSASRHSGHRHYGHYRHGHGSAQAANRGGQKRLAFNVVSGRHAR</sequence>
<feature type="chain" id="PRO_5014349946" evidence="2">
    <location>
        <begin position="27"/>
        <end position="142"/>
    </location>
</feature>
<dbReference type="OrthoDB" id="8455470at2"/>
<comment type="caution">
    <text evidence="3">The sequence shown here is derived from an EMBL/GenBank/DDBJ whole genome shotgun (WGS) entry which is preliminary data.</text>
</comment>
<dbReference type="AlphaFoldDB" id="A0A2J7TIT6"/>
<accession>A0A2J7TIT6</accession>
<evidence type="ECO:0000313" key="4">
    <source>
        <dbReference type="Proteomes" id="UP000236286"/>
    </source>
</evidence>
<protein>
    <submittedName>
        <fullName evidence="3">Uncharacterized protein</fullName>
    </submittedName>
</protein>
<dbReference type="Proteomes" id="UP000236286">
    <property type="component" value="Unassembled WGS sequence"/>
</dbReference>
<evidence type="ECO:0000256" key="2">
    <source>
        <dbReference type="SAM" id="SignalP"/>
    </source>
</evidence>
<reference evidence="3 4" key="1">
    <citation type="submission" date="2017-10" db="EMBL/GenBank/DDBJ databases">
        <title>Genome announcement of Methylocella silvestris TVC from permafrost.</title>
        <authorList>
            <person name="Wang J."/>
            <person name="Geng K."/>
            <person name="Ul-Haque F."/>
            <person name="Crombie A.T."/>
            <person name="Street L.E."/>
            <person name="Wookey P.A."/>
            <person name="Murrell J.C."/>
            <person name="Pratscher J."/>
        </authorList>
    </citation>
    <scope>NUCLEOTIDE SEQUENCE [LARGE SCALE GENOMIC DNA]</scope>
    <source>
        <strain evidence="3 4">TVC</strain>
    </source>
</reference>
<dbReference type="EMBL" id="PDZR01000005">
    <property type="protein sequence ID" value="PNG26683.1"/>
    <property type="molecule type" value="Genomic_DNA"/>
</dbReference>
<feature type="compositionally biased region" description="Basic residues" evidence="1">
    <location>
        <begin position="87"/>
        <end position="117"/>
    </location>
</feature>
<gene>
    <name evidence="3" type="ORF">CR492_06735</name>
</gene>
<feature type="signal peptide" evidence="2">
    <location>
        <begin position="1"/>
        <end position="26"/>
    </location>
</feature>
<evidence type="ECO:0000313" key="3">
    <source>
        <dbReference type="EMBL" id="PNG26683.1"/>
    </source>
</evidence>
<organism evidence="3 4">
    <name type="scientific">Methylocella silvestris</name>
    <dbReference type="NCBI Taxonomy" id="199596"/>
    <lineage>
        <taxon>Bacteria</taxon>
        <taxon>Pseudomonadati</taxon>
        <taxon>Pseudomonadota</taxon>
        <taxon>Alphaproteobacteria</taxon>
        <taxon>Hyphomicrobiales</taxon>
        <taxon>Beijerinckiaceae</taxon>
        <taxon>Methylocella</taxon>
    </lineage>
</organism>
<feature type="region of interest" description="Disordered" evidence="1">
    <location>
        <begin position="52"/>
        <end position="142"/>
    </location>
</feature>
<proteinExistence type="predicted"/>
<evidence type="ECO:0000256" key="1">
    <source>
        <dbReference type="SAM" id="MobiDB-lite"/>
    </source>
</evidence>
<name>A0A2J7TIT6_METSI</name>